<sequence>MEPTFITITLLECSAHYGLSEADVREFIDLGLLQEAETPDAIHGEADDLARLSRLHHDLGMSKEAIDIIVAMRRRLVALQDALAQQTARAAQLERFLRGSGPIIEADF</sequence>
<dbReference type="AlphaFoldDB" id="A0A8T9Q6R8"/>
<dbReference type="RefSeq" id="WP_244676621.1">
    <property type="nucleotide sequence ID" value="NZ_CP095046.1"/>
</dbReference>
<proteinExistence type="predicted"/>
<gene>
    <name evidence="1" type="ORF">MUN79_04665</name>
</gene>
<organism evidence="1 2">
    <name type="scientific">Hymenobacter cellulosilyticus</name>
    <dbReference type="NCBI Taxonomy" id="2932248"/>
    <lineage>
        <taxon>Bacteria</taxon>
        <taxon>Pseudomonadati</taxon>
        <taxon>Bacteroidota</taxon>
        <taxon>Cytophagia</taxon>
        <taxon>Cytophagales</taxon>
        <taxon>Hymenobacteraceae</taxon>
        <taxon>Hymenobacter</taxon>
    </lineage>
</organism>
<evidence type="ECO:0000313" key="2">
    <source>
        <dbReference type="Proteomes" id="UP000831796"/>
    </source>
</evidence>
<name>A0A8T9Q6R8_9BACT</name>
<evidence type="ECO:0000313" key="1">
    <source>
        <dbReference type="EMBL" id="UOQ73267.1"/>
    </source>
</evidence>
<dbReference type="Gene3D" id="1.10.1660.10">
    <property type="match status" value="1"/>
</dbReference>
<dbReference type="Proteomes" id="UP000831796">
    <property type="component" value="Chromosome"/>
</dbReference>
<dbReference type="KEGG" id="hcu:MUN79_04665"/>
<accession>A0A8T9Q6R8</accession>
<dbReference type="EMBL" id="CP095046">
    <property type="protein sequence ID" value="UOQ73267.1"/>
    <property type="molecule type" value="Genomic_DNA"/>
</dbReference>
<reference evidence="1" key="1">
    <citation type="submission" date="2022-04" db="EMBL/GenBank/DDBJ databases">
        <title>Hymenobacter sp. isolated from the air.</title>
        <authorList>
            <person name="Won M."/>
            <person name="Lee C.-M."/>
            <person name="Woen H.-Y."/>
            <person name="Kwon S.-W."/>
        </authorList>
    </citation>
    <scope>NUCLEOTIDE SEQUENCE</scope>
    <source>
        <strain evidence="1">5116S-3</strain>
    </source>
</reference>
<keyword evidence="2" id="KW-1185">Reference proteome</keyword>
<protein>
    <submittedName>
        <fullName evidence="1">Chaperone modulator CbpM</fullName>
    </submittedName>
</protein>